<accession>A0A8S9GI84</accession>
<gene>
    <name evidence="1" type="ORF">F2Q68_00030601</name>
</gene>
<dbReference type="Proteomes" id="UP000712281">
    <property type="component" value="Unassembled WGS sequence"/>
</dbReference>
<dbReference type="EMBL" id="QGKW02002005">
    <property type="protein sequence ID" value="KAF2544107.1"/>
    <property type="molecule type" value="Genomic_DNA"/>
</dbReference>
<sequence length="128" mass="13843">MSLFSSSVEVPGKIESRRVLAESGRNTLQGHTASKGPGVEHTRAGVMLGCIELNVVASRFSFRIEQTVSRSVENGCGGGFLQNETHLKFLGPVTKHIEISNVETCVSLTPCSEPWLEMGEAGVTLRQR</sequence>
<comment type="caution">
    <text evidence="1">The sequence shown here is derived from an EMBL/GenBank/DDBJ whole genome shotgun (WGS) entry which is preliminary data.</text>
</comment>
<reference evidence="1" key="1">
    <citation type="submission" date="2019-12" db="EMBL/GenBank/DDBJ databases">
        <title>Genome sequencing and annotation of Brassica cretica.</title>
        <authorList>
            <person name="Studholme D.J."/>
            <person name="Sarris P.F."/>
        </authorList>
    </citation>
    <scope>NUCLEOTIDE SEQUENCE</scope>
    <source>
        <strain evidence="1">PFS-001/15</strain>
        <tissue evidence="1">Leaf</tissue>
    </source>
</reference>
<evidence type="ECO:0000313" key="1">
    <source>
        <dbReference type="EMBL" id="KAF2544107.1"/>
    </source>
</evidence>
<evidence type="ECO:0000313" key="2">
    <source>
        <dbReference type="Proteomes" id="UP000712281"/>
    </source>
</evidence>
<organism evidence="1 2">
    <name type="scientific">Brassica cretica</name>
    <name type="common">Mustard</name>
    <dbReference type="NCBI Taxonomy" id="69181"/>
    <lineage>
        <taxon>Eukaryota</taxon>
        <taxon>Viridiplantae</taxon>
        <taxon>Streptophyta</taxon>
        <taxon>Embryophyta</taxon>
        <taxon>Tracheophyta</taxon>
        <taxon>Spermatophyta</taxon>
        <taxon>Magnoliopsida</taxon>
        <taxon>eudicotyledons</taxon>
        <taxon>Gunneridae</taxon>
        <taxon>Pentapetalae</taxon>
        <taxon>rosids</taxon>
        <taxon>malvids</taxon>
        <taxon>Brassicales</taxon>
        <taxon>Brassicaceae</taxon>
        <taxon>Brassiceae</taxon>
        <taxon>Brassica</taxon>
    </lineage>
</organism>
<dbReference type="AlphaFoldDB" id="A0A8S9GI84"/>
<proteinExistence type="predicted"/>
<name>A0A8S9GI84_BRACR</name>
<protein>
    <submittedName>
        <fullName evidence="1">Uncharacterized protein</fullName>
    </submittedName>
</protein>